<feature type="non-terminal residue" evidence="2">
    <location>
        <position position="1"/>
    </location>
</feature>
<dbReference type="FunFam" id="3.40.50.2000:FF:000232">
    <property type="entry name" value="UDP-glycosyltransferase 76C1"/>
    <property type="match status" value="1"/>
</dbReference>
<organism evidence="2 3">
    <name type="scientific">Eragrostis curvula</name>
    <name type="common">weeping love grass</name>
    <dbReference type="NCBI Taxonomy" id="38414"/>
    <lineage>
        <taxon>Eukaryota</taxon>
        <taxon>Viridiplantae</taxon>
        <taxon>Streptophyta</taxon>
        <taxon>Embryophyta</taxon>
        <taxon>Tracheophyta</taxon>
        <taxon>Spermatophyta</taxon>
        <taxon>Magnoliopsida</taxon>
        <taxon>Liliopsida</taxon>
        <taxon>Poales</taxon>
        <taxon>Poaceae</taxon>
        <taxon>PACMAD clade</taxon>
        <taxon>Chloridoideae</taxon>
        <taxon>Eragrostideae</taxon>
        <taxon>Eragrostidinae</taxon>
        <taxon>Eragrostis</taxon>
    </lineage>
</organism>
<sequence length="337" mass="36477">MTPPPPAPSSTAAARRQHVLLFPLPYQGHITPMFRLAGVLQARGFAITVFHTHFNAPDASRHPEYRFVPVPDGLSGPAPVAVNDVVARILALNGACEAAFRDRLAGVLEEYSESGDNVACLIADVHLLSMVEVAKKLGVPTLTLRTGSAACFTAFLAYPMLCEKGYVPVQGMSLDHSQLDMPVSELPPHRVRDLLVLDGEDGHVLVQEYLAHAVAAVKASTGLILNTFDALERRELDRIRRDLDIPVFDIGPLHMFSPAAESSLLYVEHQWKVGFELGGELSRSGVEAAVRRLMTETDGDEMRARAGELKKAAVECTGKAGSSCLAIDKLVTHIMSL</sequence>
<evidence type="ECO:0000256" key="1">
    <source>
        <dbReference type="ARBA" id="ARBA00009995"/>
    </source>
</evidence>
<dbReference type="PANTHER" id="PTHR11926">
    <property type="entry name" value="GLUCOSYL/GLUCURONOSYL TRANSFERASES"/>
    <property type="match status" value="1"/>
</dbReference>
<dbReference type="PANTHER" id="PTHR11926:SF1400">
    <property type="entry name" value="DIMBOA UDP-GLUCOSYLTRANSFERASE BX8"/>
    <property type="match status" value="1"/>
</dbReference>
<dbReference type="Proteomes" id="UP000324897">
    <property type="component" value="Chromosome 5"/>
</dbReference>
<evidence type="ECO:0000313" key="3">
    <source>
        <dbReference type="Proteomes" id="UP000324897"/>
    </source>
</evidence>
<comment type="similarity">
    <text evidence="1">Belongs to the UDP-glycosyltransferase family.</text>
</comment>
<dbReference type="AlphaFoldDB" id="A0A5J9W6N3"/>
<gene>
    <name evidence="2" type="ORF">EJB05_03788</name>
</gene>
<dbReference type="EMBL" id="RWGY01000004">
    <property type="protein sequence ID" value="TVU44352.1"/>
    <property type="molecule type" value="Genomic_DNA"/>
</dbReference>
<evidence type="ECO:0000313" key="2">
    <source>
        <dbReference type="EMBL" id="TVU44352.1"/>
    </source>
</evidence>
<accession>A0A5J9W6N3</accession>
<comment type="caution">
    <text evidence="2">The sequence shown here is derived from an EMBL/GenBank/DDBJ whole genome shotgun (WGS) entry which is preliminary data.</text>
</comment>
<proteinExistence type="inferred from homology"/>
<dbReference type="GO" id="GO:0080043">
    <property type="term" value="F:quercetin 3-O-glucosyltransferase activity"/>
    <property type="evidence" value="ECO:0007669"/>
    <property type="project" value="TreeGrafter"/>
</dbReference>
<reference evidence="2 3" key="1">
    <citation type="journal article" date="2019" name="Sci. Rep.">
        <title>A high-quality genome of Eragrostis curvula grass provides insights into Poaceae evolution and supports new strategies to enhance forage quality.</title>
        <authorList>
            <person name="Carballo J."/>
            <person name="Santos B.A.C.M."/>
            <person name="Zappacosta D."/>
            <person name="Garbus I."/>
            <person name="Selva J.P."/>
            <person name="Gallo C.A."/>
            <person name="Diaz A."/>
            <person name="Albertini E."/>
            <person name="Caccamo M."/>
            <person name="Echenique V."/>
        </authorList>
    </citation>
    <scope>NUCLEOTIDE SEQUENCE [LARGE SCALE GENOMIC DNA]</scope>
    <source>
        <strain evidence="3">cv. Victoria</strain>
        <tissue evidence="2">Leaf</tissue>
    </source>
</reference>
<keyword evidence="3" id="KW-1185">Reference proteome</keyword>
<dbReference type="Gramene" id="TVU44352">
    <property type="protein sequence ID" value="TVU44352"/>
    <property type="gene ID" value="EJB05_03788"/>
</dbReference>
<name>A0A5J9W6N3_9POAL</name>
<dbReference type="Gene3D" id="3.40.50.2000">
    <property type="entry name" value="Glycogen Phosphorylase B"/>
    <property type="match status" value="2"/>
</dbReference>
<protein>
    <recommendedName>
        <fullName evidence="4">UDP-glycosyltransferases domain-containing protein</fullName>
    </recommendedName>
</protein>
<dbReference type="OrthoDB" id="5835829at2759"/>
<dbReference type="SUPFAM" id="SSF53756">
    <property type="entry name" value="UDP-Glycosyltransferase/glycogen phosphorylase"/>
    <property type="match status" value="1"/>
</dbReference>
<evidence type="ECO:0008006" key="4">
    <source>
        <dbReference type="Google" id="ProtNLM"/>
    </source>
</evidence>
<dbReference type="GO" id="GO:0080044">
    <property type="term" value="F:quercetin 7-O-glucosyltransferase activity"/>
    <property type="evidence" value="ECO:0007669"/>
    <property type="project" value="TreeGrafter"/>
</dbReference>